<keyword evidence="1" id="KW-1133">Transmembrane helix</keyword>
<comment type="caution">
    <text evidence="2">The sequence shown here is derived from an EMBL/GenBank/DDBJ whole genome shotgun (WGS) entry which is preliminary data.</text>
</comment>
<protein>
    <submittedName>
        <fullName evidence="2">Uncharacterized protein</fullName>
    </submittedName>
</protein>
<accession>A0A844Z056</accession>
<keyword evidence="1" id="KW-0812">Transmembrane</keyword>
<keyword evidence="3" id="KW-1185">Reference proteome</keyword>
<gene>
    <name evidence="2" type="ORF">GRI99_14615</name>
</gene>
<evidence type="ECO:0000313" key="3">
    <source>
        <dbReference type="Proteomes" id="UP000466966"/>
    </source>
</evidence>
<dbReference type="RefSeq" id="WP_160772793.1">
    <property type="nucleotide sequence ID" value="NZ_WTYV01000006.1"/>
</dbReference>
<dbReference type="AlphaFoldDB" id="A0A844Z056"/>
<evidence type="ECO:0000313" key="2">
    <source>
        <dbReference type="EMBL" id="MXO72862.1"/>
    </source>
</evidence>
<sequence length="69" mass="7367">MAVEKRMDKLETTVTEGFEKVGTGLDKIDKRLAAIEAREAERKGAWKVITAVAAGVSAVVASAVKYLMG</sequence>
<keyword evidence="1" id="KW-0472">Membrane</keyword>
<reference evidence="2 3" key="1">
    <citation type="submission" date="2019-12" db="EMBL/GenBank/DDBJ databases">
        <title>Genomic-based taxomic classification of the family Erythrobacteraceae.</title>
        <authorList>
            <person name="Xu L."/>
        </authorList>
    </citation>
    <scope>NUCLEOTIDE SEQUENCE [LARGE SCALE GENOMIC DNA]</scope>
    <source>
        <strain evidence="2 3">M0322</strain>
    </source>
</reference>
<dbReference type="Proteomes" id="UP000466966">
    <property type="component" value="Unassembled WGS sequence"/>
</dbReference>
<proteinExistence type="predicted"/>
<dbReference type="EMBL" id="WTYV01000006">
    <property type="protein sequence ID" value="MXO72862.1"/>
    <property type="molecule type" value="Genomic_DNA"/>
</dbReference>
<organism evidence="2 3">
    <name type="scientific">Alteraurantiacibacter buctensis</name>
    <dbReference type="NCBI Taxonomy" id="1503981"/>
    <lineage>
        <taxon>Bacteria</taxon>
        <taxon>Pseudomonadati</taxon>
        <taxon>Pseudomonadota</taxon>
        <taxon>Alphaproteobacteria</taxon>
        <taxon>Sphingomonadales</taxon>
        <taxon>Erythrobacteraceae</taxon>
        <taxon>Alteraurantiacibacter</taxon>
    </lineage>
</organism>
<feature type="transmembrane region" description="Helical" evidence="1">
    <location>
        <begin position="48"/>
        <end position="68"/>
    </location>
</feature>
<evidence type="ECO:0000256" key="1">
    <source>
        <dbReference type="SAM" id="Phobius"/>
    </source>
</evidence>
<name>A0A844Z056_9SPHN</name>